<keyword evidence="2" id="KW-1185">Reference proteome</keyword>
<proteinExistence type="predicted"/>
<dbReference type="EMBL" id="JAPDGR010000056">
    <property type="protein sequence ID" value="KAJ2997486.1"/>
    <property type="molecule type" value="Genomic_DNA"/>
</dbReference>
<gene>
    <name evidence="1" type="ORF">NUW58_g637</name>
</gene>
<evidence type="ECO:0000313" key="2">
    <source>
        <dbReference type="Proteomes" id="UP001143856"/>
    </source>
</evidence>
<reference evidence="1" key="1">
    <citation type="submission" date="2022-10" db="EMBL/GenBank/DDBJ databases">
        <title>Genome Sequence of Xylaria curta.</title>
        <authorList>
            <person name="Buettner E."/>
        </authorList>
    </citation>
    <scope>NUCLEOTIDE SEQUENCE</scope>
    <source>
        <strain evidence="1">Babe10</strain>
    </source>
</reference>
<accession>A0ACC1PNL7</accession>
<protein>
    <submittedName>
        <fullName evidence="1">Uncharacterized protein</fullName>
    </submittedName>
</protein>
<evidence type="ECO:0000313" key="1">
    <source>
        <dbReference type="EMBL" id="KAJ2997486.1"/>
    </source>
</evidence>
<comment type="caution">
    <text evidence="1">The sequence shown here is derived from an EMBL/GenBank/DDBJ whole genome shotgun (WGS) entry which is preliminary data.</text>
</comment>
<name>A0ACC1PNL7_9PEZI</name>
<sequence length="206" mass="23215">MAYPARASYSTTYSDNSEDSGDRYPSEMLYVQPYNTQGYAVQQQDIKWWVNQHPSHPPYAQPYVAQGLVAQQHYPGYPTEYIDATPQSSTMNRTVYPPVHSEQPPVVDIFAGFLNEEAHTGMGLYHGEYVSNSIVNQTHVGPYGVALSPRVGTPAPARRDLRCPVPGCDYRPTGRRTDAYVSYLQRHMMNRHEPTLEIGIGFTIEL</sequence>
<organism evidence="1 2">
    <name type="scientific">Xylaria curta</name>
    <dbReference type="NCBI Taxonomy" id="42375"/>
    <lineage>
        <taxon>Eukaryota</taxon>
        <taxon>Fungi</taxon>
        <taxon>Dikarya</taxon>
        <taxon>Ascomycota</taxon>
        <taxon>Pezizomycotina</taxon>
        <taxon>Sordariomycetes</taxon>
        <taxon>Xylariomycetidae</taxon>
        <taxon>Xylariales</taxon>
        <taxon>Xylariaceae</taxon>
        <taxon>Xylaria</taxon>
    </lineage>
</organism>
<dbReference type="Proteomes" id="UP001143856">
    <property type="component" value="Unassembled WGS sequence"/>
</dbReference>